<sequence length="101" mass="11363">ISDVDEAKLGSEDKPEAVATNKKQLCYHQLKAKKQSNTRIEANLKFRGEPNMAAHVCQNKPEANLCMFCKSFIAWKNNSHKHLVAIVKSHPFDTMEPALKA</sequence>
<dbReference type="EMBL" id="AJIL01001366">
    <property type="protein sequence ID" value="KNE88600.1"/>
    <property type="molecule type" value="Genomic_DNA"/>
</dbReference>
<dbReference type="AlphaFoldDB" id="A0A0L0UNR0"/>
<name>A0A0L0UNR0_9BASI</name>
<gene>
    <name evidence="1" type="ORF">PSTG_17981</name>
</gene>
<reference evidence="2" key="1">
    <citation type="submission" date="2014-03" db="EMBL/GenBank/DDBJ databases">
        <title>The Genome Sequence of Puccinia striiformis f. sp. tritici PST-78.</title>
        <authorList>
            <consortium name="The Broad Institute Genome Sequencing Platform"/>
            <person name="Cuomo C."/>
            <person name="Hulbert S."/>
            <person name="Chen X."/>
            <person name="Walker B."/>
            <person name="Young S.K."/>
            <person name="Zeng Q."/>
            <person name="Gargeya S."/>
            <person name="Fitzgerald M."/>
            <person name="Haas B."/>
            <person name="Abouelleil A."/>
            <person name="Alvarado L."/>
            <person name="Arachchi H.M."/>
            <person name="Berlin A.M."/>
            <person name="Chapman S.B."/>
            <person name="Goldberg J."/>
            <person name="Griggs A."/>
            <person name="Gujja S."/>
            <person name="Hansen M."/>
            <person name="Howarth C."/>
            <person name="Imamovic A."/>
            <person name="Larimer J."/>
            <person name="McCowan C."/>
            <person name="Montmayeur A."/>
            <person name="Murphy C."/>
            <person name="Neiman D."/>
            <person name="Pearson M."/>
            <person name="Priest M."/>
            <person name="Roberts A."/>
            <person name="Saif S."/>
            <person name="Shea T."/>
            <person name="Sisk P."/>
            <person name="Sykes S."/>
            <person name="Wortman J."/>
            <person name="Nusbaum C."/>
            <person name="Birren B."/>
        </authorList>
    </citation>
    <scope>NUCLEOTIDE SEQUENCE [LARGE SCALE GENOMIC DNA]</scope>
    <source>
        <strain evidence="2">race PST-78</strain>
    </source>
</reference>
<comment type="caution">
    <text evidence="1">The sequence shown here is derived from an EMBL/GenBank/DDBJ whole genome shotgun (WGS) entry which is preliminary data.</text>
</comment>
<proteinExistence type="predicted"/>
<dbReference type="Proteomes" id="UP000054564">
    <property type="component" value="Unassembled WGS sequence"/>
</dbReference>
<evidence type="ECO:0000313" key="2">
    <source>
        <dbReference type="Proteomes" id="UP000054564"/>
    </source>
</evidence>
<keyword evidence="2" id="KW-1185">Reference proteome</keyword>
<evidence type="ECO:0000313" key="1">
    <source>
        <dbReference type="EMBL" id="KNE88600.1"/>
    </source>
</evidence>
<protein>
    <submittedName>
        <fullName evidence="1">Uncharacterized protein</fullName>
    </submittedName>
</protein>
<organism evidence="1 2">
    <name type="scientific">Puccinia striiformis f. sp. tritici PST-78</name>
    <dbReference type="NCBI Taxonomy" id="1165861"/>
    <lineage>
        <taxon>Eukaryota</taxon>
        <taxon>Fungi</taxon>
        <taxon>Dikarya</taxon>
        <taxon>Basidiomycota</taxon>
        <taxon>Pucciniomycotina</taxon>
        <taxon>Pucciniomycetes</taxon>
        <taxon>Pucciniales</taxon>
        <taxon>Pucciniaceae</taxon>
        <taxon>Puccinia</taxon>
    </lineage>
</organism>
<accession>A0A0L0UNR0</accession>
<feature type="non-terminal residue" evidence="1">
    <location>
        <position position="1"/>
    </location>
</feature>